<evidence type="ECO:0000256" key="1">
    <source>
        <dbReference type="ARBA" id="ARBA00004884"/>
    </source>
</evidence>
<evidence type="ECO:0000256" key="12">
    <source>
        <dbReference type="PIRSR" id="PIRSR018250-3"/>
    </source>
</evidence>
<feature type="binding site" evidence="12">
    <location>
        <position position="132"/>
    </location>
    <ligand>
        <name>NAD(+)</name>
        <dbReference type="ChEBI" id="CHEBI:57540"/>
    </ligand>
</feature>
<organism evidence="16 17">
    <name type="scientific">Parahaliea mediterranea</name>
    <dbReference type="NCBI Taxonomy" id="651086"/>
    <lineage>
        <taxon>Bacteria</taxon>
        <taxon>Pseudomonadati</taxon>
        <taxon>Pseudomonadota</taxon>
        <taxon>Gammaproteobacteria</taxon>
        <taxon>Cellvibrionales</taxon>
        <taxon>Halieaceae</taxon>
        <taxon>Parahaliea</taxon>
    </lineage>
</organism>
<comment type="similarity">
    <text evidence="2">Belongs to the AlaDH/PNT family.</text>
</comment>
<evidence type="ECO:0000256" key="3">
    <source>
        <dbReference type="ARBA" id="ARBA00011245"/>
    </source>
</evidence>
<dbReference type="InterPro" id="IPR051168">
    <property type="entry name" value="AASS"/>
</dbReference>
<comment type="catalytic activity">
    <reaction evidence="11">
        <text>L-saccharopine + NAD(+) + H2O = L-lysine + 2-oxoglutarate + NADH + H(+)</text>
        <dbReference type="Rhea" id="RHEA:12440"/>
        <dbReference type="ChEBI" id="CHEBI:15377"/>
        <dbReference type="ChEBI" id="CHEBI:15378"/>
        <dbReference type="ChEBI" id="CHEBI:16810"/>
        <dbReference type="ChEBI" id="CHEBI:32551"/>
        <dbReference type="ChEBI" id="CHEBI:57540"/>
        <dbReference type="ChEBI" id="CHEBI:57945"/>
        <dbReference type="ChEBI" id="CHEBI:57951"/>
        <dbReference type="EC" id="1.5.1.7"/>
    </reaction>
</comment>
<evidence type="ECO:0000256" key="10">
    <source>
        <dbReference type="ARBA" id="ARBA00033228"/>
    </source>
</evidence>
<proteinExistence type="inferred from homology"/>
<gene>
    <name evidence="16" type="ORF">JYP50_16200</name>
</gene>
<dbReference type="SMART" id="SM01003">
    <property type="entry name" value="AlaDh_PNT_N"/>
    <property type="match status" value="1"/>
</dbReference>
<evidence type="ECO:0000256" key="13">
    <source>
        <dbReference type="PIRSR" id="PIRSR018250-4"/>
    </source>
</evidence>
<evidence type="ECO:0000256" key="6">
    <source>
        <dbReference type="ARBA" id="ARBA00022605"/>
    </source>
</evidence>
<feature type="domain" description="Alanine dehydrogenase/pyridine nucleotide transhydrogenase NAD(H)-binding" evidence="14">
    <location>
        <begin position="174"/>
        <end position="312"/>
    </location>
</feature>
<dbReference type="SUPFAM" id="SSF52283">
    <property type="entry name" value="Formate/glycerate dehydrogenase catalytic domain-like"/>
    <property type="match status" value="1"/>
</dbReference>
<dbReference type="GO" id="GO:0004754">
    <property type="term" value="F:saccharopine dehydrogenase (NAD+, L-lysine-forming) activity"/>
    <property type="evidence" value="ECO:0007669"/>
    <property type="project" value="UniProtKB-EC"/>
</dbReference>
<evidence type="ECO:0000256" key="8">
    <source>
        <dbReference type="ARBA" id="ARBA00023027"/>
    </source>
</evidence>
<dbReference type="Gene3D" id="3.40.50.720">
    <property type="entry name" value="NAD(P)-binding Rossmann-like Domain"/>
    <property type="match status" value="2"/>
</dbReference>
<dbReference type="GO" id="GO:0005737">
    <property type="term" value="C:cytoplasm"/>
    <property type="evidence" value="ECO:0007669"/>
    <property type="project" value="TreeGrafter"/>
</dbReference>
<evidence type="ECO:0000313" key="17">
    <source>
        <dbReference type="Proteomes" id="UP000664303"/>
    </source>
</evidence>
<keyword evidence="6" id="KW-0028">Amino-acid biosynthesis</keyword>
<evidence type="ECO:0000256" key="7">
    <source>
        <dbReference type="ARBA" id="ARBA00023002"/>
    </source>
</evidence>
<evidence type="ECO:0000259" key="14">
    <source>
        <dbReference type="SMART" id="SM01002"/>
    </source>
</evidence>
<evidence type="ECO:0000256" key="2">
    <source>
        <dbReference type="ARBA" id="ARBA00005689"/>
    </source>
</evidence>
<sequence length="364" mass="39805">MTTTDKTLLWLRCENRDEEARSPLTPTDAGRLVSAGFTVVVERSSQRCFGDEAYLAMGCRIALPGQWREAPANAFILGLRELPPPPVALRHRHIYFARADKDQPGAADLLARLRHGGGELLDLEYLVDERERRLAAFGYWAGFAGAALAIRAWARQSLAIEPCLPPLAPYHSRADLLGALEPELERALERAAPPRSLVIGSAGRCGSGARALLEALQLPCDGWDIDETVGGGPFDTILAQDILVNCVRLQRATPPFLTPGLLRRPRRALRVIVDVSCDPGNPRNPLPVYREATSFAAPALRLRVPAPLLHLIAIDNLSSLLPAEASTDFSAQLLPALLQLANDRASVWRRARALLREYADPVPI</sequence>
<dbReference type="EMBL" id="JAFKCZ010000012">
    <property type="protein sequence ID" value="MBN7798153.1"/>
    <property type="molecule type" value="Genomic_DNA"/>
</dbReference>
<dbReference type="SMART" id="SM01002">
    <property type="entry name" value="AlaDh_PNT_C"/>
    <property type="match status" value="1"/>
</dbReference>
<comment type="pathway">
    <text evidence="1">Amino-acid biosynthesis; L-lysine biosynthesis via AAA pathway; L-lysine from L-alpha-aminoadipate (fungal route): step 3/3.</text>
</comment>
<dbReference type="Proteomes" id="UP000664303">
    <property type="component" value="Unassembled WGS sequence"/>
</dbReference>
<evidence type="ECO:0000256" key="11">
    <source>
        <dbReference type="ARBA" id="ARBA00047860"/>
    </source>
</evidence>
<keyword evidence="17" id="KW-1185">Reference proteome</keyword>
<feature type="domain" description="Alanine dehydrogenase/pyridine nucleotide transhydrogenase N-terminal" evidence="15">
    <location>
        <begin position="10"/>
        <end position="144"/>
    </location>
</feature>
<feature type="binding site" evidence="12">
    <location>
        <position position="224"/>
    </location>
    <ligand>
        <name>NAD(+)</name>
        <dbReference type="ChEBI" id="CHEBI:57540"/>
    </ligand>
</feature>
<dbReference type="PANTHER" id="PTHR11133:SF23">
    <property type="entry name" value="SACCHAROPINE DEHYDROGENASE [NAD(+), L-LYSINE-FORMING]"/>
    <property type="match status" value="1"/>
</dbReference>
<feature type="disulfide bond" evidence="13">
    <location>
        <begin position="205"/>
        <end position="246"/>
    </location>
</feature>
<accession>A0A939INI3</accession>
<keyword evidence="8 12" id="KW-0520">NAD</keyword>
<comment type="caution">
    <text evidence="16">The sequence shown here is derived from an EMBL/GenBank/DDBJ whole genome shotgun (WGS) entry which is preliminary data.</text>
</comment>
<dbReference type="Pfam" id="PF05222">
    <property type="entry name" value="AlaDh_PNT_N"/>
    <property type="match status" value="1"/>
</dbReference>
<dbReference type="InterPro" id="IPR007886">
    <property type="entry name" value="AlaDH/PNT_N"/>
</dbReference>
<comment type="subunit">
    <text evidence="3">Monomer.</text>
</comment>
<evidence type="ECO:0000256" key="5">
    <source>
        <dbReference type="ARBA" id="ARBA00021221"/>
    </source>
</evidence>
<dbReference type="InterPro" id="IPR007698">
    <property type="entry name" value="AlaDH/PNT_NAD(H)-bd"/>
</dbReference>
<dbReference type="RefSeq" id="WP_206561597.1">
    <property type="nucleotide sequence ID" value="NZ_JAFKCZ010000012.1"/>
</dbReference>
<evidence type="ECO:0000313" key="16">
    <source>
        <dbReference type="EMBL" id="MBN7798153.1"/>
    </source>
</evidence>
<dbReference type="InterPro" id="IPR027281">
    <property type="entry name" value="Lys1"/>
</dbReference>
<dbReference type="GO" id="GO:0019878">
    <property type="term" value="P:lysine biosynthetic process via aminoadipic acid"/>
    <property type="evidence" value="ECO:0007669"/>
    <property type="project" value="TreeGrafter"/>
</dbReference>
<feature type="binding site" evidence="12">
    <location>
        <begin position="314"/>
        <end position="317"/>
    </location>
    <ligand>
        <name>NAD(+)</name>
        <dbReference type="ChEBI" id="CHEBI:57540"/>
    </ligand>
</feature>
<dbReference type="AlphaFoldDB" id="A0A939INI3"/>
<feature type="binding site" evidence="12">
    <location>
        <position position="228"/>
    </location>
    <ligand>
        <name>NAD(+)</name>
        <dbReference type="ChEBI" id="CHEBI:57540"/>
    </ligand>
</feature>
<dbReference type="CDD" id="cd12188">
    <property type="entry name" value="SDH"/>
    <property type="match status" value="1"/>
</dbReference>
<evidence type="ECO:0000256" key="9">
    <source>
        <dbReference type="ARBA" id="ARBA00023157"/>
    </source>
</evidence>
<evidence type="ECO:0000256" key="4">
    <source>
        <dbReference type="ARBA" id="ARBA00012847"/>
    </source>
</evidence>
<dbReference type="PANTHER" id="PTHR11133">
    <property type="entry name" value="SACCHAROPINE DEHYDROGENASE"/>
    <property type="match status" value="1"/>
</dbReference>
<keyword evidence="7" id="KW-0560">Oxidoreductase</keyword>
<dbReference type="PIRSF" id="PIRSF018250">
    <property type="entry name" value="Saccharopine_DH_Lys"/>
    <property type="match status" value="1"/>
</dbReference>
<evidence type="ECO:0000259" key="15">
    <source>
        <dbReference type="SMART" id="SM01003"/>
    </source>
</evidence>
<reference evidence="16" key="1">
    <citation type="submission" date="2021-02" db="EMBL/GenBank/DDBJ databases">
        <title>PHA producing bacteria isolated from coastal sediment in Guangdong, Shenzhen.</title>
        <authorList>
            <person name="Zheng W."/>
            <person name="Yu S."/>
            <person name="Huang Y."/>
        </authorList>
    </citation>
    <scope>NUCLEOTIDE SEQUENCE</scope>
    <source>
        <strain evidence="16">TN14-10</strain>
    </source>
</reference>
<dbReference type="EC" id="1.5.1.7" evidence="4"/>
<keyword evidence="9" id="KW-1015">Disulfide bond</keyword>
<feature type="binding site" evidence="12">
    <location>
        <position position="275"/>
    </location>
    <ligand>
        <name>NAD(+)</name>
        <dbReference type="ChEBI" id="CHEBI:57540"/>
    </ligand>
</feature>
<name>A0A939INI3_9GAMM</name>
<feature type="binding site" evidence="12">
    <location>
        <begin position="203"/>
        <end position="204"/>
    </location>
    <ligand>
        <name>NAD(+)</name>
        <dbReference type="ChEBI" id="CHEBI:57540"/>
    </ligand>
</feature>
<protein>
    <recommendedName>
        <fullName evidence="5">Saccharopine dehydrogenase [NAD(+), L-lysine-forming]</fullName>
        <ecNumber evidence="4">1.5.1.7</ecNumber>
    </recommendedName>
    <alternativeName>
        <fullName evidence="10">Lysine--2-oxoglutarate reductase</fullName>
    </alternativeName>
</protein>